<feature type="region of interest" description="Disordered" evidence="1">
    <location>
        <begin position="1"/>
        <end position="32"/>
    </location>
</feature>
<dbReference type="OrthoDB" id="2777543at2759"/>
<protein>
    <recommendedName>
        <fullName evidence="2">F-box domain-containing protein</fullName>
    </recommendedName>
</protein>
<feature type="non-terminal residue" evidence="3">
    <location>
        <position position="1"/>
    </location>
</feature>
<organism evidence="3 4">
    <name type="scientific">Botryobasidium botryosum (strain FD-172 SS1)</name>
    <dbReference type="NCBI Taxonomy" id="930990"/>
    <lineage>
        <taxon>Eukaryota</taxon>
        <taxon>Fungi</taxon>
        <taxon>Dikarya</taxon>
        <taxon>Basidiomycota</taxon>
        <taxon>Agaricomycotina</taxon>
        <taxon>Agaricomycetes</taxon>
        <taxon>Cantharellales</taxon>
        <taxon>Botryobasidiaceae</taxon>
        <taxon>Botryobasidium</taxon>
    </lineage>
</organism>
<dbReference type="STRING" id="930990.A0A067M861"/>
<proteinExistence type="predicted"/>
<evidence type="ECO:0000256" key="1">
    <source>
        <dbReference type="SAM" id="MobiDB-lite"/>
    </source>
</evidence>
<dbReference type="AlphaFoldDB" id="A0A067M861"/>
<evidence type="ECO:0000313" key="4">
    <source>
        <dbReference type="Proteomes" id="UP000027195"/>
    </source>
</evidence>
<dbReference type="InParanoid" id="A0A067M861"/>
<dbReference type="Pfam" id="PF12937">
    <property type="entry name" value="F-box-like"/>
    <property type="match status" value="1"/>
</dbReference>
<name>A0A067M861_BOTB1</name>
<dbReference type="Proteomes" id="UP000027195">
    <property type="component" value="Unassembled WGS sequence"/>
</dbReference>
<sequence>MVDSTSDLTAKPLHTHTNQPISPDGATSDLNTASFTRHPIQHNSDDENGFQKLDAEYEALEHAPDLAIATTTTYSEGCLSVNRSRRNQLCPIYRLPNEILAFIFDYVGCSPANASQPFRGRAPWNVSQTSKLWREIALGTAILWSDIVLRTVPLAQASLDRSKGALLNVSQPKDMGVAPDVRFLQILRPHINRCNTLMLAGLTPEALAYLTTPAPRLETFFAYLDLDYIEDVVLETSFALPDLFEGHTPQLRAILLGGIPLSLRSALFVGLTFLHLANIEYVDSSVVQLFRNLAMYPLLEILWLERLLFPLADNPNISIDLPRLQDLQLIPIPQEFMRSLLASILISPLVSFDIRMRDALDFHLRHPPIVYGNGGEPP</sequence>
<dbReference type="InterPro" id="IPR001810">
    <property type="entry name" value="F-box_dom"/>
</dbReference>
<evidence type="ECO:0000313" key="3">
    <source>
        <dbReference type="EMBL" id="KDQ08062.1"/>
    </source>
</evidence>
<keyword evidence="4" id="KW-1185">Reference proteome</keyword>
<dbReference type="InterPro" id="IPR036047">
    <property type="entry name" value="F-box-like_dom_sf"/>
</dbReference>
<gene>
    <name evidence="3" type="ORF">BOTBODRAFT_38282</name>
</gene>
<dbReference type="HOGENOM" id="CLU_760734_0_0_1"/>
<dbReference type="SUPFAM" id="SSF81383">
    <property type="entry name" value="F-box domain"/>
    <property type="match status" value="1"/>
</dbReference>
<dbReference type="EMBL" id="KL198096">
    <property type="protein sequence ID" value="KDQ08062.1"/>
    <property type="molecule type" value="Genomic_DNA"/>
</dbReference>
<feature type="domain" description="F-box" evidence="2">
    <location>
        <begin position="93"/>
        <end position="150"/>
    </location>
</feature>
<evidence type="ECO:0000259" key="2">
    <source>
        <dbReference type="Pfam" id="PF12937"/>
    </source>
</evidence>
<reference evidence="4" key="1">
    <citation type="journal article" date="2014" name="Proc. Natl. Acad. Sci. U.S.A.">
        <title>Extensive sampling of basidiomycete genomes demonstrates inadequacy of the white-rot/brown-rot paradigm for wood decay fungi.</title>
        <authorList>
            <person name="Riley R."/>
            <person name="Salamov A.A."/>
            <person name="Brown D.W."/>
            <person name="Nagy L.G."/>
            <person name="Floudas D."/>
            <person name="Held B.W."/>
            <person name="Levasseur A."/>
            <person name="Lombard V."/>
            <person name="Morin E."/>
            <person name="Otillar R."/>
            <person name="Lindquist E.A."/>
            <person name="Sun H."/>
            <person name="LaButti K.M."/>
            <person name="Schmutz J."/>
            <person name="Jabbour D."/>
            <person name="Luo H."/>
            <person name="Baker S.E."/>
            <person name="Pisabarro A.G."/>
            <person name="Walton J.D."/>
            <person name="Blanchette R.A."/>
            <person name="Henrissat B."/>
            <person name="Martin F."/>
            <person name="Cullen D."/>
            <person name="Hibbett D.S."/>
            <person name="Grigoriev I.V."/>
        </authorList>
    </citation>
    <scope>NUCLEOTIDE SEQUENCE [LARGE SCALE GENOMIC DNA]</scope>
    <source>
        <strain evidence="4">FD-172 SS1</strain>
    </source>
</reference>
<accession>A0A067M861</accession>